<accession>A0A1W1HIW6</accession>
<dbReference type="InterPro" id="IPR054767">
    <property type="entry name" value="Cas10-Cmr2_palm2"/>
</dbReference>
<organism evidence="13 14">
    <name type="scientific">Desulfamplus magnetovallimortis</name>
    <dbReference type="NCBI Taxonomy" id="1246637"/>
    <lineage>
        <taxon>Bacteria</taxon>
        <taxon>Pseudomonadati</taxon>
        <taxon>Thermodesulfobacteriota</taxon>
        <taxon>Desulfobacteria</taxon>
        <taxon>Desulfobacterales</taxon>
        <taxon>Desulfobacteraceae</taxon>
        <taxon>Desulfamplus</taxon>
    </lineage>
</organism>
<dbReference type="Proteomes" id="UP000191931">
    <property type="component" value="Unassembled WGS sequence"/>
</dbReference>
<dbReference type="InterPro" id="IPR052117">
    <property type="entry name" value="Cas10/Csm1_subtype-III-A"/>
</dbReference>
<gene>
    <name evidence="13" type="ORF">MTBBW1_680001</name>
</gene>
<dbReference type="InterPro" id="IPR043128">
    <property type="entry name" value="Rev_trsase/Diguanyl_cyclase"/>
</dbReference>
<evidence type="ECO:0000256" key="11">
    <source>
        <dbReference type="ARBA" id="ARBA00032922"/>
    </source>
</evidence>
<keyword evidence="6" id="KW-0255">Endonuclease</keyword>
<comment type="similarity">
    <text evidence="1">Belongs to the CRISPR-associated Cas10/Csm1 family.</text>
</comment>
<evidence type="ECO:0000256" key="9">
    <source>
        <dbReference type="ARBA" id="ARBA00022840"/>
    </source>
</evidence>
<dbReference type="AlphaFoldDB" id="A0A1W1HIW6"/>
<evidence type="ECO:0000313" key="14">
    <source>
        <dbReference type="Proteomes" id="UP000191931"/>
    </source>
</evidence>
<evidence type="ECO:0000313" key="13">
    <source>
        <dbReference type="EMBL" id="SLM32390.1"/>
    </source>
</evidence>
<reference evidence="13 14" key="1">
    <citation type="submission" date="2017-03" db="EMBL/GenBank/DDBJ databases">
        <authorList>
            <person name="Afonso C.L."/>
            <person name="Miller P.J."/>
            <person name="Scott M.A."/>
            <person name="Spackman E."/>
            <person name="Goraichik I."/>
            <person name="Dimitrov K.M."/>
            <person name="Suarez D.L."/>
            <person name="Swayne D.E."/>
        </authorList>
    </citation>
    <scope>NUCLEOTIDE SEQUENCE [LARGE SCALE GENOMIC DNA]</scope>
    <source>
        <strain evidence="13">PRJEB14757</strain>
    </source>
</reference>
<evidence type="ECO:0000259" key="12">
    <source>
        <dbReference type="PROSITE" id="PS50887"/>
    </source>
</evidence>
<dbReference type="PANTHER" id="PTHR36528">
    <property type="entry name" value="CRISPR SYSTEM SINGLE-STRAND-SPECIFIC DEOXYRIBONUCLEASE CAS10/CSM1 (SUBTYPE III-A)"/>
    <property type="match status" value="1"/>
</dbReference>
<dbReference type="GO" id="GO:0051607">
    <property type="term" value="P:defense response to virus"/>
    <property type="evidence" value="ECO:0007669"/>
    <property type="project" value="UniProtKB-KW"/>
</dbReference>
<evidence type="ECO:0000256" key="1">
    <source>
        <dbReference type="ARBA" id="ARBA00005700"/>
    </source>
</evidence>
<keyword evidence="8" id="KW-0269">Exonuclease</keyword>
<dbReference type="GO" id="GO:0016740">
    <property type="term" value="F:transferase activity"/>
    <property type="evidence" value="ECO:0007669"/>
    <property type="project" value="UniProtKB-KW"/>
</dbReference>
<keyword evidence="9" id="KW-0067">ATP-binding</keyword>
<dbReference type="Pfam" id="PF22335">
    <property type="entry name" value="Cas10-Cmr2_palm2"/>
    <property type="match status" value="1"/>
</dbReference>
<name>A0A1W1HIW6_9BACT</name>
<dbReference type="PANTHER" id="PTHR36528:SF1">
    <property type="entry name" value="CRISPR SYSTEM SINGLE-STRAND-SPECIFIC DEOXYRIBONUCLEASE CAS10_CSM1 (SUBTYPE III-A)"/>
    <property type="match status" value="1"/>
</dbReference>
<keyword evidence="4" id="KW-0540">Nuclease</keyword>
<protein>
    <recommendedName>
        <fullName evidence="2">CRISPR system single-strand-specific deoxyribonuclease Cas10/Csm1 (subtype III-A)</fullName>
    </recommendedName>
    <alternativeName>
        <fullName evidence="11">Cyclic oligoadenylate synthase</fullName>
    </alternativeName>
</protein>
<dbReference type="STRING" id="1246637.MTBBW1_680001"/>
<dbReference type="GO" id="GO:0004527">
    <property type="term" value="F:exonuclease activity"/>
    <property type="evidence" value="ECO:0007669"/>
    <property type="project" value="UniProtKB-KW"/>
</dbReference>
<dbReference type="InterPro" id="IPR013408">
    <property type="entry name" value="Cas10/Csm1"/>
</dbReference>
<dbReference type="Pfam" id="PF18211">
    <property type="entry name" value="Csm1_B"/>
    <property type="match status" value="1"/>
</dbReference>
<keyword evidence="10" id="KW-0051">Antiviral defense</keyword>
<evidence type="ECO:0000256" key="3">
    <source>
        <dbReference type="ARBA" id="ARBA00022679"/>
    </source>
</evidence>
<dbReference type="GO" id="GO:0005524">
    <property type="term" value="F:ATP binding"/>
    <property type="evidence" value="ECO:0007669"/>
    <property type="project" value="UniProtKB-KW"/>
</dbReference>
<evidence type="ECO:0000256" key="2">
    <source>
        <dbReference type="ARBA" id="ARBA00014333"/>
    </source>
</evidence>
<dbReference type="InterPro" id="IPR041062">
    <property type="entry name" value="Csm1_B"/>
</dbReference>
<keyword evidence="14" id="KW-1185">Reference proteome</keyword>
<proteinExistence type="inferred from homology"/>
<evidence type="ECO:0000256" key="6">
    <source>
        <dbReference type="ARBA" id="ARBA00022759"/>
    </source>
</evidence>
<feature type="domain" description="GGDEF" evidence="12">
    <location>
        <begin position="516"/>
        <end position="656"/>
    </location>
</feature>
<evidence type="ECO:0000256" key="8">
    <source>
        <dbReference type="ARBA" id="ARBA00022839"/>
    </source>
</evidence>
<dbReference type="GO" id="GO:0004519">
    <property type="term" value="F:endonuclease activity"/>
    <property type="evidence" value="ECO:0007669"/>
    <property type="project" value="UniProtKB-KW"/>
</dbReference>
<keyword evidence="5" id="KW-0547">Nucleotide-binding</keyword>
<evidence type="ECO:0000256" key="10">
    <source>
        <dbReference type="ARBA" id="ARBA00023118"/>
    </source>
</evidence>
<dbReference type="NCBIfam" id="TIGR02578">
    <property type="entry name" value="cas_TM1811_Csm1"/>
    <property type="match status" value="1"/>
</dbReference>
<dbReference type="EMBL" id="FWEV01000312">
    <property type="protein sequence ID" value="SLM32390.1"/>
    <property type="molecule type" value="Genomic_DNA"/>
</dbReference>
<evidence type="ECO:0000256" key="7">
    <source>
        <dbReference type="ARBA" id="ARBA00022801"/>
    </source>
</evidence>
<dbReference type="PROSITE" id="PS50887">
    <property type="entry name" value="GGDEF"/>
    <property type="match status" value="1"/>
</dbReference>
<evidence type="ECO:0000256" key="5">
    <source>
        <dbReference type="ARBA" id="ARBA00022741"/>
    </source>
</evidence>
<evidence type="ECO:0000256" key="4">
    <source>
        <dbReference type="ARBA" id="ARBA00022722"/>
    </source>
</evidence>
<sequence length="775" mass="88823">MDRESFNQQLNKSVSFKDYKSTRMVPIFSHLTINKKKPISNSDEILFRYPLERMTPKSIFPGKKEEVIPTTKHQANSEYAKLFENFLKDFKKLAHADSNPELWFEHFDSLLMRYTSSVPAARVGHVIPDVSLYDHMTTTAALATAIYLYHEICGTLDTKSIKNRKEEKFLLISGDFYGIQNFIFNGYGDSRKYRSKLLRGRSFAVSLMSELTADMICRRIGLPHSSVMLNAGGRFTILAPNTPQTLDVLDSVKKLVNEWLLKRTFGETCIGISSITASCGDFEKKRFAALWEKMVSAMDKAKFSKIDMNLYGGSVAMEDYLERFNSDLAPGICPLCGKRPAEKKNRLEEIHVCAMCKDHLFMGENLVKKRKIAIFAPEENFSGRKLTDPIFGQYQIIFPEDDSDVYDNSAKIFKFWQIETSSLEMNTLNKSRALNSSNKDTSKTTSLKHEFAEEILKRDMVTSKFINGYVPFYNAEDTMDYPVSDEIEEGAPKTLNHIAAGALNLTSSGNKKSGVEALGVLKADVDHLGLLMACGLEDNLYTISRLATMSRQLNNFFAVYLPFFLETDIRFNDVYTVFAGGDDLFLIGPWNRIIELAAELEKNFRQFVCENPEIHFSAGISMHKPHTPIDMLASASEEALEASKHGGRNRITLFDQTLLWSHFEELKTVEQELAQWLVQGWITQVFLYKLNHFIDMAEKERVLLNRRKTIEMADMNCTRWRSLLGYSVERNAALKVDRNEREDKVNYIRNKIAQWLDSYRGALRVPLWTLQYNRR</sequence>
<keyword evidence="3" id="KW-0808">Transferase</keyword>
<dbReference type="Gene3D" id="3.30.70.270">
    <property type="match status" value="1"/>
</dbReference>
<dbReference type="InterPro" id="IPR000160">
    <property type="entry name" value="GGDEF_dom"/>
</dbReference>
<keyword evidence="7" id="KW-0378">Hydrolase</keyword>